<protein>
    <submittedName>
        <fullName evidence="1">Uncharacterized protein</fullName>
    </submittedName>
</protein>
<accession>A0A0U2RP02</accession>
<dbReference type="EMBL" id="CP013650">
    <property type="protein sequence ID" value="ALS99082.1"/>
    <property type="molecule type" value="Genomic_DNA"/>
</dbReference>
<dbReference type="AlphaFoldDB" id="A0A0U2RP02"/>
<name>A0A0U2RP02_9ALTE</name>
<proteinExistence type="predicted"/>
<gene>
    <name evidence="1" type="ORF">AT746_12945</name>
</gene>
<organism evidence="1 2">
    <name type="scientific">Lacimicrobium alkaliphilum</name>
    <dbReference type="NCBI Taxonomy" id="1526571"/>
    <lineage>
        <taxon>Bacteria</taxon>
        <taxon>Pseudomonadati</taxon>
        <taxon>Pseudomonadota</taxon>
        <taxon>Gammaproteobacteria</taxon>
        <taxon>Alteromonadales</taxon>
        <taxon>Alteromonadaceae</taxon>
        <taxon>Lacimicrobium</taxon>
    </lineage>
</organism>
<dbReference type="OrthoDB" id="6322408at2"/>
<keyword evidence="2" id="KW-1185">Reference proteome</keyword>
<sequence>MKKLTLHHSLTFPELDANNEALYGLLCDQEPNSEQLQALVVERDQLILSHLDTLSEPEKKAFAEAELACNKQLLELIQPMFDETEASLTSFLRSRKAIRNYQK</sequence>
<evidence type="ECO:0000313" key="1">
    <source>
        <dbReference type="EMBL" id="ALS99082.1"/>
    </source>
</evidence>
<dbReference type="RefSeq" id="WP_062480952.1">
    <property type="nucleotide sequence ID" value="NZ_CP013650.1"/>
</dbReference>
<dbReference type="KEGG" id="lal:AT746_12945"/>
<reference evidence="1 2" key="1">
    <citation type="submission" date="2015-12" db="EMBL/GenBank/DDBJ databases">
        <title>Complete genome of Lacimicrobium alkaliphilum KCTC 32984.</title>
        <authorList>
            <person name="Kim S.-G."/>
            <person name="Lee Y.-J."/>
        </authorList>
    </citation>
    <scope>NUCLEOTIDE SEQUENCE [LARGE SCALE GENOMIC DNA]</scope>
    <source>
        <strain evidence="1 2">YelD216</strain>
    </source>
</reference>
<evidence type="ECO:0000313" key="2">
    <source>
        <dbReference type="Proteomes" id="UP000068447"/>
    </source>
</evidence>
<dbReference type="STRING" id="1526571.AT746_12945"/>
<dbReference type="Proteomes" id="UP000068447">
    <property type="component" value="Chromosome"/>
</dbReference>